<feature type="transmembrane region" description="Helical" evidence="1">
    <location>
        <begin position="33"/>
        <end position="51"/>
    </location>
</feature>
<evidence type="ECO:0000313" key="2">
    <source>
        <dbReference type="EMBL" id="MET3657678.1"/>
    </source>
</evidence>
<evidence type="ECO:0000256" key="1">
    <source>
        <dbReference type="SAM" id="Phobius"/>
    </source>
</evidence>
<dbReference type="Proteomes" id="UP001549104">
    <property type="component" value="Unassembled WGS sequence"/>
</dbReference>
<feature type="transmembrane region" description="Helical" evidence="1">
    <location>
        <begin position="6"/>
        <end position="24"/>
    </location>
</feature>
<feature type="transmembrane region" description="Helical" evidence="1">
    <location>
        <begin position="183"/>
        <end position="208"/>
    </location>
</feature>
<name>A0ABV2KCE5_SPOPS</name>
<keyword evidence="3" id="KW-1185">Reference proteome</keyword>
<dbReference type="PANTHER" id="PTHR36111:SF2">
    <property type="entry name" value="INNER MEMBRANE PROTEIN"/>
    <property type="match status" value="1"/>
</dbReference>
<gene>
    <name evidence="2" type="ORF">ABIC55_002765</name>
</gene>
<feature type="transmembrane region" description="Helical" evidence="1">
    <location>
        <begin position="214"/>
        <end position="233"/>
    </location>
</feature>
<dbReference type="Pfam" id="PF04474">
    <property type="entry name" value="DUF554"/>
    <property type="match status" value="1"/>
</dbReference>
<sequence>MILFGTVVNVLLIVAGAFIGRFLHNIPERMKETVMYGIGLAVAVIGIQMTFESTQILIVIISIVVGAVIGEWMDLDKKVNDLGHWMESKIPASDKGPGIAQGFVTATLIFVVGSMAIIGAIDSGLRNDHDVLVMKGIIDGFTAIILSSTLGIGVAFAAIPVFFYQGIITLFSTQISRFVPDDLLNFFISEMTATGGLMILAIGLNLIGLTKVRVANLIPGILVVGVAVTIVHFF</sequence>
<reference evidence="2 3" key="1">
    <citation type="submission" date="2024-06" db="EMBL/GenBank/DDBJ databases">
        <title>Sorghum-associated microbial communities from plants grown in Nebraska, USA.</title>
        <authorList>
            <person name="Schachtman D."/>
        </authorList>
    </citation>
    <scope>NUCLEOTIDE SEQUENCE [LARGE SCALE GENOMIC DNA]</scope>
    <source>
        <strain evidence="2 3">1288</strain>
    </source>
</reference>
<keyword evidence="1" id="KW-0812">Transmembrane</keyword>
<keyword evidence="1" id="KW-0472">Membrane</keyword>
<feature type="transmembrane region" description="Helical" evidence="1">
    <location>
        <begin position="141"/>
        <end position="171"/>
    </location>
</feature>
<keyword evidence="1" id="KW-1133">Transmembrane helix</keyword>
<evidence type="ECO:0000313" key="3">
    <source>
        <dbReference type="Proteomes" id="UP001549104"/>
    </source>
</evidence>
<protein>
    <submittedName>
        <fullName evidence="2">Membrane protein YqgA involved in biofilm formation</fullName>
    </submittedName>
</protein>
<dbReference type="EMBL" id="JBEPME010000003">
    <property type="protein sequence ID" value="MET3657678.1"/>
    <property type="molecule type" value="Genomic_DNA"/>
</dbReference>
<feature type="transmembrane region" description="Helical" evidence="1">
    <location>
        <begin position="96"/>
        <end position="121"/>
    </location>
</feature>
<comment type="caution">
    <text evidence="2">The sequence shown here is derived from an EMBL/GenBank/DDBJ whole genome shotgun (WGS) entry which is preliminary data.</text>
</comment>
<feature type="transmembrane region" description="Helical" evidence="1">
    <location>
        <begin position="57"/>
        <end position="75"/>
    </location>
</feature>
<dbReference type="InterPro" id="IPR007563">
    <property type="entry name" value="DUF554"/>
</dbReference>
<organism evidence="2 3">
    <name type="scientific">Sporosarcina psychrophila</name>
    <name type="common">Bacillus psychrophilus</name>
    <dbReference type="NCBI Taxonomy" id="1476"/>
    <lineage>
        <taxon>Bacteria</taxon>
        <taxon>Bacillati</taxon>
        <taxon>Bacillota</taxon>
        <taxon>Bacilli</taxon>
        <taxon>Bacillales</taxon>
        <taxon>Caryophanaceae</taxon>
        <taxon>Sporosarcina</taxon>
    </lineage>
</organism>
<proteinExistence type="predicted"/>
<accession>A0ABV2KCE5</accession>
<dbReference type="RefSeq" id="WP_187046283.1">
    <property type="nucleotide sequence ID" value="NZ_CP146246.1"/>
</dbReference>
<dbReference type="PANTHER" id="PTHR36111">
    <property type="entry name" value="INNER MEMBRANE PROTEIN-RELATED"/>
    <property type="match status" value="1"/>
</dbReference>